<dbReference type="InterPro" id="IPR036047">
    <property type="entry name" value="F-box-like_dom_sf"/>
</dbReference>
<dbReference type="Pfam" id="PF12937">
    <property type="entry name" value="F-box-like"/>
    <property type="match status" value="1"/>
</dbReference>
<comment type="caution">
    <text evidence="2">The sequence shown here is derived from an EMBL/GenBank/DDBJ whole genome shotgun (WGS) entry which is preliminary data.</text>
</comment>
<evidence type="ECO:0000313" key="3">
    <source>
        <dbReference type="Proteomes" id="UP001642540"/>
    </source>
</evidence>
<sequence>MRNPKHLELLEFYIPPELVDKILVCITEHNTLLRCRLVCSKWKRFTDEILEKHHLSSLTQWNFDSNLKYPSLSPPIFVYRERSGTKWTDLLAVLPSALRGTKLWSPFPQNYLAIIGFQESHKNDENMSCPQVQLKPTVQTQEKNNLAIPTNLKHLEILNCDEYLTESVVPLFSQQLVSLKIGGLDYEGSLALGNSVNLKQLFIHEINVMEFEELINDAKALPQLEYLSVIMSSQNVFWQEKHKILNCLSKVSESLTHLRLKVEVEVFQRLLNEYAVIFSNVSFLEIACSTPNIHEESLKENLLPWFPKLKSVSVKSIPQKRFLQDRECLLCGEIGPEFNPARLNLL</sequence>
<feature type="domain" description="F-box" evidence="1">
    <location>
        <begin position="14"/>
        <end position="48"/>
    </location>
</feature>
<keyword evidence="3" id="KW-1185">Reference proteome</keyword>
<protein>
    <recommendedName>
        <fullName evidence="1">F-box domain-containing protein</fullName>
    </recommendedName>
</protein>
<dbReference type="InterPro" id="IPR001810">
    <property type="entry name" value="F-box_dom"/>
</dbReference>
<dbReference type="EMBL" id="CAXLJM020000072">
    <property type="protein sequence ID" value="CAL8127473.1"/>
    <property type="molecule type" value="Genomic_DNA"/>
</dbReference>
<proteinExistence type="predicted"/>
<organism evidence="2 3">
    <name type="scientific">Orchesella dallaii</name>
    <dbReference type="NCBI Taxonomy" id="48710"/>
    <lineage>
        <taxon>Eukaryota</taxon>
        <taxon>Metazoa</taxon>
        <taxon>Ecdysozoa</taxon>
        <taxon>Arthropoda</taxon>
        <taxon>Hexapoda</taxon>
        <taxon>Collembola</taxon>
        <taxon>Entomobryomorpha</taxon>
        <taxon>Entomobryoidea</taxon>
        <taxon>Orchesellidae</taxon>
        <taxon>Orchesellinae</taxon>
        <taxon>Orchesella</taxon>
    </lineage>
</organism>
<name>A0ABP1RGD6_9HEXA</name>
<reference evidence="2 3" key="1">
    <citation type="submission" date="2024-08" db="EMBL/GenBank/DDBJ databases">
        <authorList>
            <person name="Cucini C."/>
            <person name="Frati F."/>
        </authorList>
    </citation>
    <scope>NUCLEOTIDE SEQUENCE [LARGE SCALE GENOMIC DNA]</scope>
</reference>
<evidence type="ECO:0000313" key="2">
    <source>
        <dbReference type="EMBL" id="CAL8127473.1"/>
    </source>
</evidence>
<dbReference type="SUPFAM" id="SSF81383">
    <property type="entry name" value="F-box domain"/>
    <property type="match status" value="1"/>
</dbReference>
<evidence type="ECO:0000259" key="1">
    <source>
        <dbReference type="Pfam" id="PF12937"/>
    </source>
</evidence>
<accession>A0ABP1RGD6</accession>
<dbReference type="Proteomes" id="UP001642540">
    <property type="component" value="Unassembled WGS sequence"/>
</dbReference>
<gene>
    <name evidence="2" type="ORF">ODALV1_LOCUS21855</name>
</gene>
<dbReference type="Gene3D" id="1.20.1280.50">
    <property type="match status" value="1"/>
</dbReference>
<dbReference type="SUPFAM" id="SSF52047">
    <property type="entry name" value="RNI-like"/>
    <property type="match status" value="1"/>
</dbReference>